<reference evidence="1 2" key="1">
    <citation type="submission" date="2020-05" db="EMBL/GenBank/DDBJ databases">
        <title>Identification and distribution of gene clusters putatively required for synthesis of sphingolipid metabolism inhibitors in phylogenetically diverse species of the filamentous fungus Fusarium.</title>
        <authorList>
            <person name="Kim H.-S."/>
            <person name="Busman M."/>
            <person name="Brown D.W."/>
            <person name="Divon H."/>
            <person name="Uhlig S."/>
            <person name="Proctor R.H."/>
        </authorList>
    </citation>
    <scope>NUCLEOTIDE SEQUENCE [LARGE SCALE GENOMIC DNA]</scope>
    <source>
        <strain evidence="1 2">NRRL 25311</strain>
    </source>
</reference>
<name>A0A8H5UCE6_9HYPO</name>
<sequence>MANNKDNGEQVQDDKGISGPLLHVLPPNAFKHPSRVGVIYTMDNAMVQEYIKQYMDEYIGQLGRNQLVVSNFAGLPAVLFRGDDASCIVQVMEIASSINNEKQIFNGLVNRGDSGFSGLVFLINNTLEDKDDKIKSRTLEDMAKEEQI</sequence>
<keyword evidence="2" id="KW-1185">Reference proteome</keyword>
<evidence type="ECO:0000313" key="1">
    <source>
        <dbReference type="EMBL" id="KAF5687925.1"/>
    </source>
</evidence>
<gene>
    <name evidence="1" type="ORF">FDENT_5215</name>
</gene>
<dbReference type="Proteomes" id="UP000562682">
    <property type="component" value="Unassembled WGS sequence"/>
</dbReference>
<proteinExistence type="predicted"/>
<comment type="caution">
    <text evidence="1">The sequence shown here is derived from an EMBL/GenBank/DDBJ whole genome shotgun (WGS) entry which is preliminary data.</text>
</comment>
<accession>A0A8H5UCE6</accession>
<organism evidence="1 2">
    <name type="scientific">Fusarium denticulatum</name>
    <dbReference type="NCBI Taxonomy" id="48507"/>
    <lineage>
        <taxon>Eukaryota</taxon>
        <taxon>Fungi</taxon>
        <taxon>Dikarya</taxon>
        <taxon>Ascomycota</taxon>
        <taxon>Pezizomycotina</taxon>
        <taxon>Sordariomycetes</taxon>
        <taxon>Hypocreomycetidae</taxon>
        <taxon>Hypocreales</taxon>
        <taxon>Nectriaceae</taxon>
        <taxon>Fusarium</taxon>
        <taxon>Fusarium fujikuroi species complex</taxon>
    </lineage>
</organism>
<dbReference type="EMBL" id="JAAOAK010000127">
    <property type="protein sequence ID" value="KAF5687925.1"/>
    <property type="molecule type" value="Genomic_DNA"/>
</dbReference>
<evidence type="ECO:0000313" key="2">
    <source>
        <dbReference type="Proteomes" id="UP000562682"/>
    </source>
</evidence>
<dbReference type="AlphaFoldDB" id="A0A8H5UCE6"/>
<protein>
    <submittedName>
        <fullName evidence="1">Uncharacterized protein</fullName>
    </submittedName>
</protein>